<evidence type="ECO:0000313" key="1">
    <source>
        <dbReference type="EMBL" id="MBO0358191.1"/>
    </source>
</evidence>
<dbReference type="EMBL" id="JAFLQZ010000004">
    <property type="protein sequence ID" value="MBO0358191.1"/>
    <property type="molecule type" value="Genomic_DNA"/>
</dbReference>
<name>A0A939EW94_9BACT</name>
<comment type="caution">
    <text evidence="1">The sequence shown here is derived from an EMBL/GenBank/DDBJ whole genome shotgun (WGS) entry which is preliminary data.</text>
</comment>
<sequence length="80" mass="8575">MVRPATRQTDVQVAGAVVASAELAWLGSTDSASLLQLWKAKEMHKAESSVLNFGGNQCAFIGEDFVGFLEKESANVTVLF</sequence>
<dbReference type="Proteomes" id="UP000664144">
    <property type="component" value="Unassembled WGS sequence"/>
</dbReference>
<gene>
    <name evidence="1" type="ORF">J0X19_09570</name>
</gene>
<dbReference type="RefSeq" id="WP_206984108.1">
    <property type="nucleotide sequence ID" value="NZ_JAFLQZ010000004.1"/>
</dbReference>
<dbReference type="AlphaFoldDB" id="A0A939EW94"/>
<accession>A0A939EW94</accession>
<reference evidence="1" key="1">
    <citation type="submission" date="2021-03" db="EMBL/GenBank/DDBJ databases">
        <authorList>
            <person name="Kim M.K."/>
        </authorList>
    </citation>
    <scope>NUCLEOTIDE SEQUENCE</scope>
    <source>
        <strain evidence="1">BT186</strain>
    </source>
</reference>
<protein>
    <submittedName>
        <fullName evidence="1">Uncharacterized protein</fullName>
    </submittedName>
</protein>
<organism evidence="1 2">
    <name type="scientific">Hymenobacter telluris</name>
    <dbReference type="NCBI Taxonomy" id="2816474"/>
    <lineage>
        <taxon>Bacteria</taxon>
        <taxon>Pseudomonadati</taxon>
        <taxon>Bacteroidota</taxon>
        <taxon>Cytophagia</taxon>
        <taxon>Cytophagales</taxon>
        <taxon>Hymenobacteraceae</taxon>
        <taxon>Hymenobacter</taxon>
    </lineage>
</organism>
<evidence type="ECO:0000313" key="2">
    <source>
        <dbReference type="Proteomes" id="UP000664144"/>
    </source>
</evidence>
<proteinExistence type="predicted"/>
<keyword evidence="2" id="KW-1185">Reference proteome</keyword>